<evidence type="ECO:0000256" key="13">
    <source>
        <dbReference type="ARBA" id="ARBA00023054"/>
    </source>
</evidence>
<evidence type="ECO:0000256" key="1">
    <source>
        <dbReference type="ARBA" id="ARBA00004906"/>
    </source>
</evidence>
<feature type="domain" description="Myosin motor" evidence="26">
    <location>
        <begin position="893"/>
        <end position="1598"/>
    </location>
</feature>
<evidence type="ECO:0000256" key="14">
    <source>
        <dbReference type="ARBA" id="ARBA00023123"/>
    </source>
</evidence>
<dbReference type="Pfam" id="PF01576">
    <property type="entry name" value="Myosin_tail_1"/>
    <property type="match status" value="1"/>
</dbReference>
<dbReference type="Pfam" id="PF08672">
    <property type="entry name" value="ANAPC2"/>
    <property type="match status" value="1"/>
</dbReference>
<keyword evidence="6 22" id="KW-0547">Nucleotide-binding</keyword>
<comment type="function">
    <text evidence="18">Together with the RING-H2 protein ANAPC11, constitutes the catalytic component of the anaphase promoting complex/cyclosome (APC/C), a cell cycle-regulated E3 ubiquitin ligase that controls progression through mitosis and the G1 phase of the cell cycle. The APC/C complex acts by mediating ubiquitination and subsequent degradation of target proteins: it mainly mediates the formation of 'Lys-11'-linked polyubiquitin chains and, to a lower extent, the formation of 'Lys-48'- and 'Lys-63'-linked polyubiquitin chains. The APC/C complex catalyzes assembly of branched 'Lys-11'-/'Lys-48'-linked branched ubiquitin chains on target proteins. The CDC20-APC/C complex positively regulates the formation of synaptic vesicle clustering at active zone to the presynaptic membrane in postmitotic neurons. CDC20-APC/C-induced degradation of NEUROD2 drives presynaptic differentiation.</text>
</comment>
<feature type="region of interest" description="Disordered" evidence="24">
    <location>
        <begin position="2643"/>
        <end position="2811"/>
    </location>
</feature>
<dbReference type="InterPro" id="IPR059120">
    <property type="entry name" value="Cullin-like_AB"/>
</dbReference>
<dbReference type="FunFam" id="1.20.58.530:FF:000003">
    <property type="entry name" value="Myosin heavy chain 10"/>
    <property type="match status" value="1"/>
</dbReference>
<feature type="binding site" evidence="22">
    <location>
        <begin position="986"/>
        <end position="993"/>
    </location>
    <ligand>
        <name>ATP</name>
        <dbReference type="ChEBI" id="CHEBI:30616"/>
    </ligand>
</feature>
<evidence type="ECO:0000313" key="28">
    <source>
        <dbReference type="EMBL" id="KAG7505379.1"/>
    </source>
</evidence>
<keyword evidence="11" id="KW-0112">Calmodulin-binding</keyword>
<name>A0AAV6RJP6_SOLSE</name>
<feature type="domain" description="Myosin N-terminal SH3-like" evidence="27">
    <location>
        <begin position="840"/>
        <end position="889"/>
    </location>
</feature>
<dbReference type="EMBL" id="JAGKHQ010000011">
    <property type="protein sequence ID" value="KAG7505379.1"/>
    <property type="molecule type" value="Genomic_DNA"/>
</dbReference>
<dbReference type="Proteomes" id="UP000693946">
    <property type="component" value="Linkage Group LG19"/>
</dbReference>
<comment type="pathway">
    <text evidence="1">Protein modification; protein ubiquitination.</text>
</comment>
<evidence type="ECO:0000256" key="3">
    <source>
        <dbReference type="ARBA" id="ARBA00016068"/>
    </source>
</evidence>
<evidence type="ECO:0000256" key="17">
    <source>
        <dbReference type="ARBA" id="ARBA00023306"/>
    </source>
</evidence>
<dbReference type="FunFam" id="1.20.120.720:FF:000001">
    <property type="entry name" value="Myosin heavy chain, muscle"/>
    <property type="match status" value="1"/>
</dbReference>
<keyword evidence="8" id="KW-0221">Differentiation</keyword>
<evidence type="ECO:0000256" key="9">
    <source>
        <dbReference type="ARBA" id="ARBA00022786"/>
    </source>
</evidence>
<evidence type="ECO:0000259" key="26">
    <source>
        <dbReference type="PROSITE" id="PS51456"/>
    </source>
</evidence>
<feature type="compositionally biased region" description="Polar residues" evidence="24">
    <location>
        <begin position="2595"/>
        <end position="2606"/>
    </location>
</feature>
<dbReference type="CDD" id="cd01377">
    <property type="entry name" value="MYSc_class_II"/>
    <property type="match status" value="1"/>
</dbReference>
<protein>
    <recommendedName>
        <fullName evidence="3">Anaphase-promoting complex subunit 2</fullName>
    </recommendedName>
    <alternativeName>
        <fullName evidence="20">Cyclosome subunit 2</fullName>
    </alternativeName>
</protein>
<keyword evidence="12" id="KW-0524">Neurogenesis</keyword>
<feature type="compositionally biased region" description="Basic and acidic residues" evidence="24">
    <location>
        <begin position="2471"/>
        <end position="2483"/>
    </location>
</feature>
<evidence type="ECO:0000259" key="27">
    <source>
        <dbReference type="PROSITE" id="PS51844"/>
    </source>
</evidence>
<dbReference type="InterPro" id="IPR001609">
    <property type="entry name" value="Myosin_head_motor_dom-like"/>
</dbReference>
<dbReference type="FunFam" id="1.10.10.10:FF:000284">
    <property type="entry name" value="Anaphase-promoting complex subunit 2"/>
    <property type="match status" value="1"/>
</dbReference>
<dbReference type="PROSITE" id="PS51844">
    <property type="entry name" value="SH3_LIKE"/>
    <property type="match status" value="1"/>
</dbReference>
<dbReference type="GO" id="GO:0005680">
    <property type="term" value="C:anaphase-promoting complex"/>
    <property type="evidence" value="ECO:0007669"/>
    <property type="project" value="TreeGrafter"/>
</dbReference>
<dbReference type="GO" id="GO:0051301">
    <property type="term" value="P:cell division"/>
    <property type="evidence" value="ECO:0007669"/>
    <property type="project" value="UniProtKB-KW"/>
</dbReference>
<reference evidence="28 29" key="1">
    <citation type="journal article" date="2021" name="Sci. Rep.">
        <title>Chromosome anchoring in Senegalese sole (Solea senegalensis) reveals sex-associated markers and genome rearrangements in flatfish.</title>
        <authorList>
            <person name="Guerrero-Cozar I."/>
            <person name="Gomez-Garrido J."/>
            <person name="Berbel C."/>
            <person name="Martinez-Blanch J.F."/>
            <person name="Alioto T."/>
            <person name="Claros M.G."/>
            <person name="Gagnaire P.A."/>
            <person name="Manchado M."/>
        </authorList>
    </citation>
    <scope>NUCLEOTIDE SEQUENCE [LARGE SCALE GENOMIC DNA]</scope>
    <source>
        <strain evidence="28">Sse05_10M</strain>
    </source>
</reference>
<keyword evidence="10 22" id="KW-0067">ATP-binding</keyword>
<evidence type="ECO:0000313" key="29">
    <source>
        <dbReference type="Proteomes" id="UP000693946"/>
    </source>
</evidence>
<dbReference type="GO" id="GO:0030154">
    <property type="term" value="P:cell differentiation"/>
    <property type="evidence" value="ECO:0007669"/>
    <property type="project" value="UniProtKB-KW"/>
</dbReference>
<dbReference type="SMART" id="SM00242">
    <property type="entry name" value="MYSc"/>
    <property type="match status" value="1"/>
</dbReference>
<dbReference type="GO" id="GO:0003774">
    <property type="term" value="F:cytoskeletal motor activity"/>
    <property type="evidence" value="ECO:0007669"/>
    <property type="project" value="UniProtKB-UniRule"/>
</dbReference>
<dbReference type="PROSITE" id="PS50096">
    <property type="entry name" value="IQ"/>
    <property type="match status" value="1"/>
</dbReference>
<dbReference type="PROSITE" id="PS51456">
    <property type="entry name" value="MYOSIN_MOTOR"/>
    <property type="match status" value="1"/>
</dbReference>
<dbReference type="SMART" id="SM01013">
    <property type="entry name" value="APC2"/>
    <property type="match status" value="1"/>
</dbReference>
<dbReference type="FunFam" id="1.10.10.820:FF:000001">
    <property type="entry name" value="Myosin heavy chain"/>
    <property type="match status" value="1"/>
</dbReference>
<sequence>MEEIVMESDSVEVSGSASCVGVAVAWETVTTALVSPGSSVDDQSLSNSLTLLCSQGLDRLLCSWLLETLQMRLSACVAPEFWRGLEQPENELEERDRASVLLAAFRTLLDRLEPFLGGLQRLGMWQDEGRGGLCGPGPSGLQERAFTIIRALLLFSPAPILQERVLEFYSRTFSVYMNQQGECEDGAEVPDAAGGGVCRGCGVLMPHCWCQEAVEKLQELSHILSKLQLLEWVSSESVTSILHKLIEQRMEQHCRGEYECSFLLEFQEWLELVLGWLSKVFASEADTNGPVRSPSVPSASSILKQWRCHMHQFFCRIYVNMRIEELFSIIRDFPESKAAIEDLKFCLERTNQRQQLLTSLKSAFESRLLHPGVHTSDILTVYISAIKALRELDPSMVILQVACQPIRKYLRTREDTVRQIVAGLTGDAEGCTDLASELSRGDPVTLEMQDSDEEGNDPEDWTPDPTDALPDKMGSKRRSSDIISLLVSIYGSKDIFIDEYRAVLADRLLHQLNYNTAREIRNVELLKLRFGESHMHYCEVMLKDMADSRRINTNIREEESRLGEDEQPPLSLSAIILSSEFWPPLKEEKLELPPPICQAMEAYTHRYEKLKAMRTLSWKPHLGSVTLDLELEDRTLTNLTVSPIHAAIILHFQDKSSWTLEELSVKLGAPKDLVHRKIALWQQHGVLKEEAGGRYYVVETGSSKEKLERSVMLIDSDEERDSNTTTQSEQREEKLQLFWAYIQAMLTNLDSMTLDRIHSMLRMFVATGPVVTEMDVNELEAFLQRKVREHQLMVSAETTSVISSVFFDSAHMADATADDSTCLFLENDFQNAGVAQADWTAKRMVWVPSDREGFQAASLKEEKGDEVVVELANGQRLKVNKDDIQKMNPPKFSKVEDMAALTFLNEASIFHNLRDRYFSSLIYTYSGLFCVVVNPYKMLPIYSEKIMEMYKGKKRHEVPPHIYSITDNAYRNMMQDREDQSILCTGESGAGKTENTKKVIQYLAVVASSHKGKKDANPQQPGSLAYGELEKQLLQANPILEAFGNAKTIKNDNSSRFGKFIKLNFDVTGYLVGANIDTYLLEKSRCIRQANTERAFHIFYYMVAGAKDKMREDLLLEDFSSYHFLMAGHIEIPGQEDDEMFMETLEAMEIMGFTEEERIGMLKVVSTVLQLGNVKFEKERNSEQATMPDNTAAQKVCHLQGINVTDFTRAILTPRIKVGREVVQKAQTKQQADSAVEALAKAMYERLFRWILARVNKTLDKSKRQSSSFLGILDIAGFEIFEDNSFEQLCINYTNERLQQLFNHTMFILEQEEYKREGIEWNFIDFGLDLQPCIELIEKPNNPPGVLALLDEECWFPKATDVSFVDKLLNTHTSHVKFSKPKQHKEKLIFTILHYAGKVDYNAANWLTKNMDPLNDNVTALLNNSSSNFIQELWKDVDRVVGLETMTKMSQSSVRTSTKSKKGMFRTVGQLYKESLGKLMTTLHNTQPNFVRCIIPNHEKRAGRMDAHLVLEQLRCNGVLEGIRICRQGFPNRIVFQEFRQRYEILAANVIPKGFMDGKQACCLMVEHLDLDPNLYRIGQSKMFFRTGVLAQLEEERDLKLTVVIINFQAQARGFLARRAFSKRQQQLSAMKVIQRNCACYLKLKNWQWWRLFTKVKPLLQVTRQDEEIGQKEEELKAARDVAAKTEAELKDIAQKHTQLMEERTQLEMKLQAETELYTEAEEMRVRLEAKKQELEEVLQELEARLEEEEERSGCLQQEKKHMEQQLQLVEAHVAEEEDARQKLQLEKAAVEGKVKNMEEDLLLMEEQNHKLRKEQELLDERLTDMSANLAEEEEKSKNLTKLKSKHESMISELEVRMKKEEKGRQDMEKAKRKVEAELADLQEQLTDLQALLAELRAQLAAKEEELQVIQACLEEESSHHGAAVKRIRELEVLFSEMQEDFEAERVARAKTEAARQELGEELNALRTELEDSLDTTAAQQELRAKREQEVAALMKAMEEEGRSHKAQIHDLRQRHSQTMEELNEQLDQAKRVRASLEKAKQTLEKESADLCTDLRSLASAKQDVEHKKKKVEGQLNDLHARFNESERQRTELGEKVSKMTLELDSAMGLLNEAEGKNIKLSKDVSSLSSQLQDAQELLSEETRQRLNLSSRLRQMEDDRNGLTEQLDEEMEAKQAMERQVSSLNMQLSDYKKKKDDMSAVVEMLEEAKKRLERELEATKTEYEEKASAFDKLEKSRSRMQQELEDVLVDLDNQRQLVSNLEKKQKKFDQMFAEERAVSAKFEEERDRAEAEAREKETRLLALARALEENQDALEEAEKTMKALRTEMEDLISSKDDAGKSVHDLEKVKRGLEAFVEELRMQMEELEDELQVAEDAKLRLEVNTQALRAQHEREIQARYEMGEEKRKQLLKQVRELEAELEEERKQRGHASAGKKKLEGELKDMEDQLEATSRGRDEAVKQLRKIQGQVKDLQREVDDSHAAQKETLTSAQEAERRARVMEADVIQLHEMLASADRARKQAETERDELHEELDTNFSGKYLLSDEKRRLETKIGQVEEELEEEQANVENLSERLRRSQQLVEQLGAELTAERLTFQSREGNMQQLERQNRELKAKLQESEGQGRSKLKSSIAALEAKLREMEEQLEMESRERQASAKSLRQREKKLKDVTVQMEDERKQAQQYRDQVEKGNMRVKQLKHQLEEAEEEGQRVAAARRKLQRELDEATEANDALSREASSLRSKLRRNGGEANFSSPGPRSGGGGIIRRISCRSANKMKSEELHEVEPPPLSSPAGSPLLEACADGYTCSPEE</sequence>
<feature type="compositionally biased region" description="Basic and acidic residues" evidence="24">
    <location>
        <begin position="2435"/>
        <end position="2445"/>
    </location>
</feature>
<dbReference type="InterPro" id="IPR002928">
    <property type="entry name" value="Myosin_tail"/>
</dbReference>
<evidence type="ECO:0000256" key="10">
    <source>
        <dbReference type="ARBA" id="ARBA00022840"/>
    </source>
</evidence>
<dbReference type="SMART" id="SM00182">
    <property type="entry name" value="CULLIN"/>
    <property type="match status" value="1"/>
</dbReference>
<evidence type="ECO:0000256" key="23">
    <source>
        <dbReference type="SAM" id="Coils"/>
    </source>
</evidence>
<comment type="similarity">
    <text evidence="2 22">Belongs to the TRAFAC class myosin-kinesin ATPase superfamily. Myosin family.</text>
</comment>
<feature type="compositionally biased region" description="Basic and acidic residues" evidence="24">
    <location>
        <begin position="2607"/>
        <end position="2623"/>
    </location>
</feature>
<dbReference type="InterPro" id="IPR016158">
    <property type="entry name" value="Cullin_homology"/>
</dbReference>
<evidence type="ECO:0000256" key="5">
    <source>
        <dbReference type="ARBA" id="ARBA00022618"/>
    </source>
</evidence>
<evidence type="ECO:0000259" key="25">
    <source>
        <dbReference type="PROSITE" id="PS50069"/>
    </source>
</evidence>
<evidence type="ECO:0000256" key="16">
    <source>
        <dbReference type="ARBA" id="ARBA00023203"/>
    </source>
</evidence>
<dbReference type="InterPro" id="IPR014786">
    <property type="entry name" value="ANAPC2_C"/>
</dbReference>
<gene>
    <name evidence="28" type="ORF">JOB18_029868</name>
</gene>
<dbReference type="GO" id="GO:0006511">
    <property type="term" value="P:ubiquitin-dependent protein catabolic process"/>
    <property type="evidence" value="ECO:0007669"/>
    <property type="project" value="InterPro"/>
</dbReference>
<dbReference type="GO" id="GO:0016460">
    <property type="term" value="C:myosin II complex"/>
    <property type="evidence" value="ECO:0007669"/>
    <property type="project" value="UniProtKB-ARBA"/>
</dbReference>
<keyword evidence="13 23" id="KW-0175">Coiled coil</keyword>
<keyword evidence="14 22" id="KW-0518">Myosin</keyword>
<evidence type="ECO:0000256" key="21">
    <source>
        <dbReference type="PROSITE-ProRule" id="PRU00330"/>
    </source>
</evidence>
<evidence type="ECO:0000256" key="24">
    <source>
        <dbReference type="SAM" id="MobiDB-lite"/>
    </source>
</evidence>
<dbReference type="FunFam" id="3.30.70.1590:FF:000001">
    <property type="entry name" value="Myosin heavy chain"/>
    <property type="match status" value="1"/>
</dbReference>
<dbReference type="PANTHER" id="PTHR45957">
    <property type="entry name" value="ANAPHASE-PROMOTING COMPLEX SUBUNIT 2"/>
    <property type="match status" value="1"/>
</dbReference>
<feature type="compositionally biased region" description="Basic and acidic residues" evidence="24">
    <location>
        <begin position="2776"/>
        <end position="2785"/>
    </location>
</feature>
<keyword evidence="16 22" id="KW-0009">Actin-binding</keyword>
<evidence type="ECO:0000256" key="6">
    <source>
        <dbReference type="ARBA" id="ARBA00022741"/>
    </source>
</evidence>
<accession>A0AAV6RJP6</accession>
<evidence type="ECO:0000256" key="15">
    <source>
        <dbReference type="ARBA" id="ARBA00023175"/>
    </source>
</evidence>
<evidence type="ECO:0000256" key="12">
    <source>
        <dbReference type="ARBA" id="ARBA00022902"/>
    </source>
</evidence>
<evidence type="ECO:0000256" key="2">
    <source>
        <dbReference type="ARBA" id="ARBA00008314"/>
    </source>
</evidence>
<dbReference type="Pfam" id="PF02736">
    <property type="entry name" value="Myosin_N"/>
    <property type="match status" value="1"/>
</dbReference>
<dbReference type="Pfam" id="PF26557">
    <property type="entry name" value="Cullin_AB"/>
    <property type="match status" value="1"/>
</dbReference>
<dbReference type="Pfam" id="PF00063">
    <property type="entry name" value="Myosin_head"/>
    <property type="match status" value="1"/>
</dbReference>
<keyword evidence="17" id="KW-0131">Cell cycle</keyword>
<dbReference type="GO" id="GO:0005516">
    <property type="term" value="F:calmodulin binding"/>
    <property type="evidence" value="ECO:0007669"/>
    <property type="project" value="UniProtKB-KW"/>
</dbReference>
<keyword evidence="7" id="KW-0498">Mitosis</keyword>
<proteinExistence type="inferred from homology"/>
<dbReference type="InterPro" id="IPR004009">
    <property type="entry name" value="SH3_Myosin"/>
</dbReference>
<feature type="region of interest" description="Disordered" evidence="24">
    <location>
        <begin position="2595"/>
        <end position="2628"/>
    </location>
</feature>
<keyword evidence="15 22" id="KW-0505">Motor protein</keyword>
<feature type="region of interest" description="Disordered" evidence="24">
    <location>
        <begin position="442"/>
        <end position="475"/>
    </location>
</feature>
<keyword evidence="29" id="KW-1185">Reference proteome</keyword>
<dbReference type="FunFam" id="2.30.30.360:FF:000001">
    <property type="entry name" value="Myosin heavy chain"/>
    <property type="match status" value="1"/>
</dbReference>
<keyword evidence="4" id="KW-0597">Phosphoprotein</keyword>
<dbReference type="GO" id="GO:0003779">
    <property type="term" value="F:actin binding"/>
    <property type="evidence" value="ECO:0007669"/>
    <property type="project" value="UniProtKB-KW"/>
</dbReference>
<evidence type="ECO:0000256" key="19">
    <source>
        <dbReference type="ARBA" id="ARBA00065153"/>
    </source>
</evidence>
<dbReference type="Pfam" id="PF25773">
    <property type="entry name" value="TPR_ANAPC2"/>
    <property type="match status" value="1"/>
</dbReference>
<dbReference type="GO" id="GO:0007091">
    <property type="term" value="P:metaphase/anaphase transition of mitotic cell cycle"/>
    <property type="evidence" value="ECO:0007669"/>
    <property type="project" value="TreeGrafter"/>
</dbReference>
<feature type="domain" description="Cullin family profile" evidence="25">
    <location>
        <begin position="483"/>
        <end position="682"/>
    </location>
</feature>
<evidence type="ECO:0000256" key="11">
    <source>
        <dbReference type="ARBA" id="ARBA00022860"/>
    </source>
</evidence>
<dbReference type="FunFam" id="3.30.230.130:FF:000008">
    <property type="entry name" value="anaphase-promoting complex subunit 2"/>
    <property type="match status" value="1"/>
</dbReference>
<feature type="region of interest" description="Actin-binding" evidence="22">
    <location>
        <begin position="1476"/>
        <end position="1498"/>
    </location>
</feature>
<dbReference type="GO" id="GO:0099512">
    <property type="term" value="C:supramolecular fiber"/>
    <property type="evidence" value="ECO:0007669"/>
    <property type="project" value="UniProtKB-ARBA"/>
</dbReference>
<dbReference type="GO" id="GO:0031625">
    <property type="term" value="F:ubiquitin protein ligase binding"/>
    <property type="evidence" value="ECO:0007669"/>
    <property type="project" value="InterPro"/>
</dbReference>
<keyword evidence="9" id="KW-0833">Ubl conjugation pathway</keyword>
<feature type="region of interest" description="Disordered" evidence="24">
    <location>
        <begin position="2421"/>
        <end position="2496"/>
    </location>
</feature>
<evidence type="ECO:0000256" key="4">
    <source>
        <dbReference type="ARBA" id="ARBA00022553"/>
    </source>
</evidence>
<feature type="coiled-coil region" evidence="23">
    <location>
        <begin position="1662"/>
        <end position="1913"/>
    </location>
</feature>
<feature type="compositionally biased region" description="Basic and acidic residues" evidence="24">
    <location>
        <begin position="2643"/>
        <end position="2654"/>
    </location>
</feature>
<dbReference type="FunFam" id="1.20.5.340:FF:000007">
    <property type="entry name" value="Myosin heavy chain, non-muscle"/>
    <property type="match status" value="1"/>
</dbReference>
<dbReference type="GO" id="GO:0045177">
    <property type="term" value="C:apical part of cell"/>
    <property type="evidence" value="ECO:0007669"/>
    <property type="project" value="UniProtKB-ARBA"/>
</dbReference>
<dbReference type="InterPro" id="IPR044554">
    <property type="entry name" value="ANAPC2"/>
</dbReference>
<organism evidence="28 29">
    <name type="scientific">Solea senegalensis</name>
    <name type="common">Senegalese sole</name>
    <dbReference type="NCBI Taxonomy" id="28829"/>
    <lineage>
        <taxon>Eukaryota</taxon>
        <taxon>Metazoa</taxon>
        <taxon>Chordata</taxon>
        <taxon>Craniata</taxon>
        <taxon>Vertebrata</taxon>
        <taxon>Euteleostomi</taxon>
        <taxon>Actinopterygii</taxon>
        <taxon>Neopterygii</taxon>
        <taxon>Teleostei</taxon>
        <taxon>Neoteleostei</taxon>
        <taxon>Acanthomorphata</taxon>
        <taxon>Carangaria</taxon>
        <taxon>Pleuronectiformes</taxon>
        <taxon>Pleuronectoidei</taxon>
        <taxon>Soleidae</taxon>
        <taxon>Solea</taxon>
    </lineage>
</organism>
<dbReference type="GO" id="GO:0005524">
    <property type="term" value="F:ATP binding"/>
    <property type="evidence" value="ECO:0007669"/>
    <property type="project" value="UniProtKB-UniRule"/>
</dbReference>
<comment type="subunit">
    <text evidence="19">The mammalian APC/C is composed at least of 14 distinct subunits ANAPC1, ANAPC2, CDC27/APC3, ANAPC4, ANAPC5, CDC16/APC6, ANAPC7, CDC23/APC8, ANAPC10, ANAPC11, CDC26/APC12, ANAPC13, ANAPC15 and ANAPC16 that assemble into a complex of at least 19 chains with a combined molecular mass of around 1.2 MDa; APC/C interacts with FZR1 and FBXO5. In the context of the APC/C complex, directly interacts with UBE2C and UBE2S. Interacts (via cullin domain) with ANAPC11 and with UBCH10. Interacts with NEUROD2. Interacts with FBXO43; the interaction is direct.</text>
</comment>
<dbReference type="GO" id="GO:0007399">
    <property type="term" value="P:nervous system development"/>
    <property type="evidence" value="ECO:0007669"/>
    <property type="project" value="UniProtKB-KW"/>
</dbReference>
<evidence type="ECO:0000256" key="8">
    <source>
        <dbReference type="ARBA" id="ARBA00022782"/>
    </source>
</evidence>
<evidence type="ECO:0000256" key="22">
    <source>
        <dbReference type="PROSITE-ProRule" id="PRU00782"/>
    </source>
</evidence>
<evidence type="ECO:0000256" key="7">
    <source>
        <dbReference type="ARBA" id="ARBA00022776"/>
    </source>
</evidence>
<keyword evidence="5" id="KW-0132">Cell division</keyword>
<feature type="compositionally biased region" description="Acidic residues" evidence="24">
    <location>
        <begin position="449"/>
        <end position="462"/>
    </location>
</feature>
<dbReference type="InterPro" id="IPR057975">
    <property type="entry name" value="TPR_ANAPC2"/>
</dbReference>
<comment type="caution">
    <text evidence="28">The sequence shown here is derived from an EMBL/GenBank/DDBJ whole genome shotgun (WGS) entry which is preliminary data.</text>
</comment>
<dbReference type="PANTHER" id="PTHR45957:SF1">
    <property type="entry name" value="ANAPHASE-PROMOTING COMPLEX SUBUNIT 2"/>
    <property type="match status" value="1"/>
</dbReference>
<evidence type="ECO:0000256" key="20">
    <source>
        <dbReference type="ARBA" id="ARBA00082691"/>
    </source>
</evidence>
<dbReference type="GO" id="GO:0070979">
    <property type="term" value="P:protein K11-linked ubiquitination"/>
    <property type="evidence" value="ECO:0007669"/>
    <property type="project" value="TreeGrafter"/>
</dbReference>
<comment type="similarity">
    <text evidence="21">Belongs to the cullin family.</text>
</comment>
<feature type="compositionally biased region" description="Basic and acidic residues" evidence="24">
    <location>
        <begin position="2674"/>
        <end position="2691"/>
    </location>
</feature>
<dbReference type="FunFam" id="3.40.850.10:FF:000101">
    <property type="entry name" value="Slow myosin heavy chain 2"/>
    <property type="match status" value="1"/>
</dbReference>
<evidence type="ECO:0000256" key="18">
    <source>
        <dbReference type="ARBA" id="ARBA00054244"/>
    </source>
</evidence>
<dbReference type="FunFam" id="1.20.5.4820:FF:000002">
    <property type="entry name" value="Myosin heavy chain 10"/>
    <property type="match status" value="1"/>
</dbReference>
<dbReference type="PROSITE" id="PS50069">
    <property type="entry name" value="CULLIN_2"/>
    <property type="match status" value="1"/>
</dbReference>
<dbReference type="FunFam" id="1.20.1310.10:FF:000027">
    <property type="entry name" value="Anaphase-promoting complex subunit 2"/>
    <property type="match status" value="1"/>
</dbReference>